<dbReference type="InterPro" id="IPR013107">
    <property type="entry name" value="Acyl-CoA_DH_C"/>
</dbReference>
<dbReference type="InterPro" id="IPR050741">
    <property type="entry name" value="Acyl-CoA_dehydrogenase"/>
</dbReference>
<dbReference type="Pfam" id="PF08028">
    <property type="entry name" value="Acyl-CoA_dh_2"/>
    <property type="match status" value="1"/>
</dbReference>
<accession>A0A368E192</accession>
<dbReference type="SUPFAM" id="SSF47203">
    <property type="entry name" value="Acyl-CoA dehydrogenase C-terminal domain-like"/>
    <property type="match status" value="1"/>
</dbReference>
<organism evidence="5 6">
    <name type="scientific">PS1 clade bacterium</name>
    <dbReference type="NCBI Taxonomy" id="2175152"/>
    <lineage>
        <taxon>Bacteria</taxon>
        <taxon>Pseudomonadati</taxon>
        <taxon>Pseudomonadota</taxon>
        <taxon>Alphaproteobacteria</taxon>
        <taxon>PS1 clade</taxon>
    </lineage>
</organism>
<dbReference type="GO" id="GO:0003995">
    <property type="term" value="F:acyl-CoA dehydrogenase activity"/>
    <property type="evidence" value="ECO:0007669"/>
    <property type="project" value="TreeGrafter"/>
</dbReference>
<dbReference type="PANTHER" id="PTHR48083">
    <property type="entry name" value="MEDIUM-CHAIN SPECIFIC ACYL-COA DEHYDROGENASE, MITOCHONDRIAL-RELATED"/>
    <property type="match status" value="1"/>
</dbReference>
<dbReference type="SUPFAM" id="SSF56645">
    <property type="entry name" value="Acyl-CoA dehydrogenase NM domain-like"/>
    <property type="match status" value="1"/>
</dbReference>
<dbReference type="EMBL" id="QOQF01000006">
    <property type="protein sequence ID" value="RCL77644.1"/>
    <property type="molecule type" value="Genomic_DNA"/>
</dbReference>
<keyword evidence="1" id="KW-0560">Oxidoreductase</keyword>
<comment type="similarity">
    <text evidence="2">Belongs to the HpaH/HsaA monooxygenase family.</text>
</comment>
<sequence length="389" mass="43025">MSQAAMETSNMHSVNVAPALSLIEKNAPEGKENRQIPKSSIEALREQGFFRMLLPKQYGGYECTPQEFFRAAIDIAERDMSTAWAGGIIAVHAYQLAIMPPQAAEEVYADSPDTLISSSYNPAGAKVKTVDGGFELSGRWGWSSGSGHCSWTLLGGVITDHPDGIHYRTFLLPRSDYDIEETWFPMGLHATGSNDVVIEEPIFVPEHRTHIQMDGFNCVHHQENPMYSIPWAQLFIRVVSSPSIGAAKHALRLFIENATSSSTDPTRLAGDPDVTVRIAKAATLIDETEAIIFRNFDEMLDKVNKGEEIPMIDRVKYRYQASLVIERMMEAVDLIFDIAGGRSVYDGSPIQALWHDIHIARAHVANNPVGFARNFGGIQISGESTDLFV</sequence>
<evidence type="ECO:0000259" key="4">
    <source>
        <dbReference type="Pfam" id="PF08028"/>
    </source>
</evidence>
<dbReference type="Gene3D" id="1.10.540.10">
    <property type="entry name" value="Acyl-CoA dehydrogenase/oxidase, N-terminal domain"/>
    <property type="match status" value="1"/>
</dbReference>
<feature type="domain" description="Acyl-CoA dehydrogenase C-terminal" evidence="4">
    <location>
        <begin position="239"/>
        <end position="367"/>
    </location>
</feature>
<dbReference type="InterPro" id="IPR037069">
    <property type="entry name" value="AcylCoA_DH/ox_N_sf"/>
</dbReference>
<dbReference type="Gene3D" id="1.20.140.10">
    <property type="entry name" value="Butyryl-CoA Dehydrogenase, subunit A, domain 3"/>
    <property type="match status" value="1"/>
</dbReference>
<evidence type="ECO:0000313" key="5">
    <source>
        <dbReference type="EMBL" id="RCL77644.1"/>
    </source>
</evidence>
<evidence type="ECO:0000259" key="3">
    <source>
        <dbReference type="Pfam" id="PF02771"/>
    </source>
</evidence>
<evidence type="ECO:0000313" key="6">
    <source>
        <dbReference type="Proteomes" id="UP000252132"/>
    </source>
</evidence>
<dbReference type="InterPro" id="IPR009100">
    <property type="entry name" value="AcylCoA_DH/oxidase_NM_dom_sf"/>
</dbReference>
<dbReference type="Pfam" id="PF02771">
    <property type="entry name" value="Acyl-CoA_dh_N"/>
    <property type="match status" value="1"/>
</dbReference>
<dbReference type="Gene3D" id="2.40.110.10">
    <property type="entry name" value="Butyryl-CoA Dehydrogenase, subunit A, domain 2"/>
    <property type="match status" value="1"/>
</dbReference>
<keyword evidence="5" id="KW-0503">Monooxygenase</keyword>
<proteinExistence type="inferred from homology"/>
<dbReference type="AlphaFoldDB" id="A0A368E192"/>
<protein>
    <submittedName>
        <fullName evidence="5">Flavin-dependent monooxygenase</fullName>
    </submittedName>
</protein>
<dbReference type="Proteomes" id="UP000252132">
    <property type="component" value="Unassembled WGS sequence"/>
</dbReference>
<dbReference type="InterPro" id="IPR046373">
    <property type="entry name" value="Acyl-CoA_Oxase/DH_mid-dom_sf"/>
</dbReference>
<name>A0A368E192_9PROT</name>
<dbReference type="GO" id="GO:0033539">
    <property type="term" value="P:fatty acid beta-oxidation using acyl-CoA dehydrogenase"/>
    <property type="evidence" value="ECO:0007669"/>
    <property type="project" value="TreeGrafter"/>
</dbReference>
<gene>
    <name evidence="5" type="ORF">DBW69_02635</name>
</gene>
<reference evidence="5 6" key="1">
    <citation type="journal article" date="2018" name="Microbiome">
        <title>Fine metagenomic profile of the Mediterranean stratified and mixed water columns revealed by assembly and recruitment.</title>
        <authorList>
            <person name="Haro-Moreno J.M."/>
            <person name="Lopez-Perez M."/>
            <person name="De La Torre J.R."/>
            <person name="Picazo A."/>
            <person name="Camacho A."/>
            <person name="Rodriguez-Valera F."/>
        </authorList>
    </citation>
    <scope>NUCLEOTIDE SEQUENCE [LARGE SCALE GENOMIC DNA]</scope>
    <source>
        <strain evidence="5">MED-G55</strain>
    </source>
</reference>
<feature type="domain" description="Acyl-CoA dehydrogenase/oxidase N-terminal" evidence="3">
    <location>
        <begin position="24"/>
        <end position="87"/>
    </location>
</feature>
<dbReference type="GO" id="GO:0050660">
    <property type="term" value="F:flavin adenine dinucleotide binding"/>
    <property type="evidence" value="ECO:0007669"/>
    <property type="project" value="InterPro"/>
</dbReference>
<dbReference type="PANTHER" id="PTHR48083:SF19">
    <property type="entry name" value="FLAVIN-DEPENDENT MONOOXYGENASE, OXYGENASE SUBUNIT HSAA"/>
    <property type="match status" value="1"/>
</dbReference>
<dbReference type="InterPro" id="IPR013786">
    <property type="entry name" value="AcylCoA_DH/ox_N"/>
</dbReference>
<comment type="caution">
    <text evidence="5">The sequence shown here is derived from an EMBL/GenBank/DDBJ whole genome shotgun (WGS) entry which is preliminary data.</text>
</comment>
<dbReference type="GO" id="GO:0005737">
    <property type="term" value="C:cytoplasm"/>
    <property type="evidence" value="ECO:0007669"/>
    <property type="project" value="TreeGrafter"/>
</dbReference>
<evidence type="ECO:0000256" key="2">
    <source>
        <dbReference type="ARBA" id="ARBA00049661"/>
    </source>
</evidence>
<dbReference type="PIRSF" id="PIRSF016578">
    <property type="entry name" value="HsaA"/>
    <property type="match status" value="1"/>
</dbReference>
<dbReference type="InterPro" id="IPR036250">
    <property type="entry name" value="AcylCo_DH-like_C"/>
</dbReference>
<dbReference type="GO" id="GO:0016712">
    <property type="term" value="F:oxidoreductase activity, acting on paired donors, with incorporation or reduction of molecular oxygen, reduced flavin or flavoprotein as one donor, and incorporation of one atom of oxygen"/>
    <property type="evidence" value="ECO:0007669"/>
    <property type="project" value="TreeGrafter"/>
</dbReference>
<evidence type="ECO:0000256" key="1">
    <source>
        <dbReference type="ARBA" id="ARBA00023002"/>
    </source>
</evidence>